<evidence type="ECO:0000313" key="2">
    <source>
        <dbReference type="Proteomes" id="UP000596661"/>
    </source>
</evidence>
<dbReference type="PANTHER" id="PTHR45786:SF78">
    <property type="entry name" value="ATP-DEPENDENT DNA HELICASE"/>
    <property type="match status" value="1"/>
</dbReference>
<protein>
    <submittedName>
        <fullName evidence="1">Uncharacterized protein</fullName>
    </submittedName>
</protein>
<reference evidence="1" key="1">
    <citation type="submission" date="2018-11" db="EMBL/GenBank/DDBJ databases">
        <authorList>
            <person name="Grassa J C."/>
        </authorList>
    </citation>
    <scope>NUCLEOTIDE SEQUENCE [LARGE SCALE GENOMIC DNA]</scope>
</reference>
<dbReference type="AlphaFoldDB" id="A0A803P6S7"/>
<accession>A0A803P6S7</accession>
<dbReference type="PANTHER" id="PTHR45786">
    <property type="entry name" value="DNA BINDING PROTEIN-LIKE"/>
    <property type="match status" value="1"/>
</dbReference>
<proteinExistence type="predicted"/>
<reference evidence="1" key="2">
    <citation type="submission" date="2021-03" db="UniProtKB">
        <authorList>
            <consortium name="EnsemblPlants"/>
        </authorList>
    </citation>
    <scope>IDENTIFICATION</scope>
</reference>
<dbReference type="Gramene" id="evm.model.03.1814">
    <property type="protein sequence ID" value="cds.evm.model.03.1814"/>
    <property type="gene ID" value="evm.TU.03.1814"/>
</dbReference>
<dbReference type="Proteomes" id="UP000596661">
    <property type="component" value="Chromosome 3"/>
</dbReference>
<dbReference type="EMBL" id="UZAU01000335">
    <property type="status" value="NOT_ANNOTATED_CDS"/>
    <property type="molecule type" value="Genomic_DNA"/>
</dbReference>
<dbReference type="OMA" id="IWIDGNN"/>
<organism evidence="1 2">
    <name type="scientific">Cannabis sativa</name>
    <name type="common">Hemp</name>
    <name type="synonym">Marijuana</name>
    <dbReference type="NCBI Taxonomy" id="3483"/>
    <lineage>
        <taxon>Eukaryota</taxon>
        <taxon>Viridiplantae</taxon>
        <taxon>Streptophyta</taxon>
        <taxon>Embryophyta</taxon>
        <taxon>Tracheophyta</taxon>
        <taxon>Spermatophyta</taxon>
        <taxon>Magnoliopsida</taxon>
        <taxon>eudicotyledons</taxon>
        <taxon>Gunneridae</taxon>
        <taxon>Pentapetalae</taxon>
        <taxon>rosids</taxon>
        <taxon>fabids</taxon>
        <taxon>Rosales</taxon>
        <taxon>Cannabaceae</taxon>
        <taxon>Cannabis</taxon>
    </lineage>
</organism>
<dbReference type="EnsemblPlants" id="evm.model.03.1814">
    <property type="protein sequence ID" value="cds.evm.model.03.1814"/>
    <property type="gene ID" value="evm.TU.03.1814"/>
</dbReference>
<keyword evidence="2" id="KW-1185">Reference proteome</keyword>
<sequence length="143" mass="16004">MKILTCWAGRGACSGQPEKGEGPRCDSGLDQRVYNMPSASQVAAIWVDDDPSAIVRTRDISVYCHSGDTHRVQYYFGCYDPLQYPLLFPHGDTGWHEGIQRVPKQKNCGTSCRVENLINVNRINSATELLDNEMTGYKHLSSH</sequence>
<evidence type="ECO:0000313" key="1">
    <source>
        <dbReference type="EnsemblPlants" id="cds.evm.model.03.1814"/>
    </source>
</evidence>
<name>A0A803P6S7_CANSA</name>